<comment type="caution">
    <text evidence="9">The sequence shown here is derived from an EMBL/GenBank/DDBJ whole genome shotgun (WGS) entry which is preliminary data.</text>
</comment>
<proteinExistence type="inferred from homology"/>
<feature type="transmembrane region" description="Helical" evidence="7">
    <location>
        <begin position="214"/>
        <end position="239"/>
    </location>
</feature>
<evidence type="ECO:0000313" key="9">
    <source>
        <dbReference type="EMBL" id="HGT37904.1"/>
    </source>
</evidence>
<dbReference type="PANTHER" id="PTHR30625">
    <property type="entry name" value="PROTEIN TOLQ"/>
    <property type="match status" value="1"/>
</dbReference>
<keyword evidence="6" id="KW-0653">Protein transport</keyword>
<dbReference type="EMBL" id="DSVQ01000003">
    <property type="protein sequence ID" value="HGT37904.1"/>
    <property type="molecule type" value="Genomic_DNA"/>
</dbReference>
<evidence type="ECO:0000256" key="4">
    <source>
        <dbReference type="ARBA" id="ARBA00022989"/>
    </source>
</evidence>
<organism evidence="9">
    <name type="scientific">Schlesneria paludicola</name>
    <dbReference type="NCBI Taxonomy" id="360056"/>
    <lineage>
        <taxon>Bacteria</taxon>
        <taxon>Pseudomonadati</taxon>
        <taxon>Planctomycetota</taxon>
        <taxon>Planctomycetia</taxon>
        <taxon>Planctomycetales</taxon>
        <taxon>Planctomycetaceae</taxon>
        <taxon>Schlesneria</taxon>
    </lineage>
</organism>
<keyword evidence="5 7" id="KW-0472">Membrane</keyword>
<dbReference type="AlphaFoldDB" id="A0A7C4QM07"/>
<protein>
    <submittedName>
        <fullName evidence="9">MotA/TolQ/ExbB proton channel family protein</fullName>
    </submittedName>
</protein>
<reference evidence="9" key="1">
    <citation type="journal article" date="2020" name="mSystems">
        <title>Genome- and Community-Level Interaction Insights into Carbon Utilization and Element Cycling Functions of Hydrothermarchaeota in Hydrothermal Sediment.</title>
        <authorList>
            <person name="Zhou Z."/>
            <person name="Liu Y."/>
            <person name="Xu W."/>
            <person name="Pan J."/>
            <person name="Luo Z.H."/>
            <person name="Li M."/>
        </authorList>
    </citation>
    <scope>NUCLEOTIDE SEQUENCE [LARGE SCALE GENOMIC DNA]</scope>
    <source>
        <strain evidence="9">SpSt-508</strain>
    </source>
</reference>
<dbReference type="Pfam" id="PF01618">
    <property type="entry name" value="MotA_ExbB"/>
    <property type="match status" value="1"/>
</dbReference>
<dbReference type="InterPro" id="IPR050790">
    <property type="entry name" value="ExbB/TolQ_transport"/>
</dbReference>
<keyword evidence="3 7" id="KW-0812">Transmembrane</keyword>
<dbReference type="InterPro" id="IPR002898">
    <property type="entry name" value="MotA_ExbB_proton_chnl"/>
</dbReference>
<feature type="transmembrane region" description="Helical" evidence="7">
    <location>
        <begin position="172"/>
        <end position="194"/>
    </location>
</feature>
<name>A0A7C4QM07_9PLAN</name>
<accession>A0A7C4QM07</accession>
<evidence type="ECO:0000256" key="5">
    <source>
        <dbReference type="ARBA" id="ARBA00023136"/>
    </source>
</evidence>
<evidence type="ECO:0000256" key="7">
    <source>
        <dbReference type="SAM" id="Phobius"/>
    </source>
</evidence>
<keyword evidence="4 7" id="KW-1133">Transmembrane helix</keyword>
<dbReference type="GO" id="GO:0017038">
    <property type="term" value="P:protein import"/>
    <property type="evidence" value="ECO:0007669"/>
    <property type="project" value="TreeGrafter"/>
</dbReference>
<evidence type="ECO:0000256" key="6">
    <source>
        <dbReference type="RuleBase" id="RU004057"/>
    </source>
</evidence>
<feature type="domain" description="MotA/TolQ/ExbB proton channel" evidence="8">
    <location>
        <begin position="132"/>
        <end position="248"/>
    </location>
</feature>
<keyword evidence="2" id="KW-1003">Cell membrane</keyword>
<evidence type="ECO:0000256" key="2">
    <source>
        <dbReference type="ARBA" id="ARBA00022475"/>
    </source>
</evidence>
<dbReference type="GO" id="GO:0005886">
    <property type="term" value="C:plasma membrane"/>
    <property type="evidence" value="ECO:0007669"/>
    <property type="project" value="UniProtKB-SubCell"/>
</dbReference>
<evidence type="ECO:0000256" key="3">
    <source>
        <dbReference type="ARBA" id="ARBA00022692"/>
    </source>
</evidence>
<evidence type="ECO:0000259" key="8">
    <source>
        <dbReference type="Pfam" id="PF01618"/>
    </source>
</evidence>
<comment type="subcellular location">
    <subcellularLocation>
        <location evidence="1">Cell membrane</location>
        <topology evidence="1">Multi-pass membrane protein</topology>
    </subcellularLocation>
    <subcellularLocation>
        <location evidence="6">Membrane</location>
        <topology evidence="6">Multi-pass membrane protein</topology>
    </subcellularLocation>
</comment>
<keyword evidence="6" id="KW-0813">Transport</keyword>
<sequence length="292" mass="30996">MQTSLRTGWFALAVLTCVALWSVGDVAPAWGFQDEGAEAAAGDEAAAAGTVNEELEKLKNESYLAWMIRASGIFGFLILLVSFVMVALIAMQLMQLRRDNYIPAGFVEEFERLLNEKNYQAAYEAAKGNESFIGKVLAAGMARLSRGYEDALQGMQEVGDEETMAMEHSIGYLALIGSIAPMLGLLGTVQGMVASFKVIATSATQPKPYELANGIATALFTTLEGLVVAIPAIICFTIFKNRLARFVLECGFVAEELMKRFQGMPKTAGAAQAAGARPAATAAVAASAPTAS</sequence>
<comment type="similarity">
    <text evidence="6">Belongs to the exbB/tolQ family.</text>
</comment>
<feature type="transmembrane region" description="Helical" evidence="7">
    <location>
        <begin position="63"/>
        <end position="90"/>
    </location>
</feature>
<gene>
    <name evidence="9" type="ORF">ENS64_01345</name>
</gene>
<dbReference type="PANTHER" id="PTHR30625:SF17">
    <property type="entry name" value="TOLQ-RELATED"/>
    <property type="match status" value="1"/>
</dbReference>
<evidence type="ECO:0000256" key="1">
    <source>
        <dbReference type="ARBA" id="ARBA00004651"/>
    </source>
</evidence>